<dbReference type="Pfam" id="PF05419">
    <property type="entry name" value="GUN4"/>
    <property type="match status" value="1"/>
</dbReference>
<dbReference type="HOGENOM" id="CLU_097086_0_0_3"/>
<dbReference type="InterPro" id="IPR037215">
    <property type="entry name" value="GUN4-like_sf"/>
</dbReference>
<dbReference type="Gene3D" id="1.25.40.620">
    <property type="match status" value="1"/>
</dbReference>
<name>Q7V1E9_PROMP</name>
<dbReference type="SUPFAM" id="SSF140869">
    <property type="entry name" value="GUN4-like"/>
    <property type="match status" value="1"/>
</dbReference>
<dbReference type="EMBL" id="BX548174">
    <property type="protein sequence ID" value="CAE19383.1"/>
    <property type="molecule type" value="Genomic_DNA"/>
</dbReference>
<dbReference type="KEGG" id="pmm:PMM0924"/>
<protein>
    <recommendedName>
        <fullName evidence="1">GUN4-like domain-containing protein</fullName>
    </recommendedName>
</protein>
<dbReference type="InterPro" id="IPR008629">
    <property type="entry name" value="GUN4-like"/>
</dbReference>
<dbReference type="CDD" id="cd16383">
    <property type="entry name" value="GUN4"/>
    <property type="match status" value="1"/>
</dbReference>
<dbReference type="eggNOG" id="COG4249">
    <property type="taxonomic scope" value="Bacteria"/>
</dbReference>
<proteinExistence type="predicted"/>
<dbReference type="GO" id="GO:0030288">
    <property type="term" value="C:outer membrane-bounded periplasmic space"/>
    <property type="evidence" value="ECO:0007669"/>
    <property type="project" value="TreeGrafter"/>
</dbReference>
<dbReference type="Proteomes" id="UP000001026">
    <property type="component" value="Chromosome"/>
</dbReference>
<evidence type="ECO:0000313" key="2">
    <source>
        <dbReference type="EMBL" id="CAE19383.1"/>
    </source>
</evidence>
<reference evidence="2 3" key="1">
    <citation type="journal article" date="2003" name="Nature">
        <title>Genome divergence in two Prochlorococcus ecotypes reflects oceanic niche differentiation.</title>
        <authorList>
            <person name="Rocap G."/>
            <person name="Larimer F.W."/>
            <person name="Lamerdin J.E."/>
            <person name="Malfatti S."/>
            <person name="Chain P."/>
            <person name="Ahlgren N.A."/>
            <person name="Arellano A."/>
            <person name="Coleman M."/>
            <person name="Hauser L."/>
            <person name="Hess W.R."/>
            <person name="Johnson Z.I."/>
            <person name="Land M.L."/>
            <person name="Lindell D."/>
            <person name="Post A.F."/>
            <person name="Regala W."/>
            <person name="Shah M."/>
            <person name="Shaw S.L."/>
            <person name="Steglich C."/>
            <person name="Sullivan M.B."/>
            <person name="Ting C.S."/>
            <person name="Tolonen A."/>
            <person name="Webb E.A."/>
            <person name="Zinser E.R."/>
            <person name="Chisholm S.W."/>
        </authorList>
    </citation>
    <scope>NUCLEOTIDE SEQUENCE [LARGE SCALE GENOMIC DNA]</scope>
    <source>
        <strain evidence="3">CCMP1986 / NIES-2087 / MED4</strain>
    </source>
</reference>
<evidence type="ECO:0000313" key="3">
    <source>
        <dbReference type="Proteomes" id="UP000001026"/>
    </source>
</evidence>
<sequence>MDLLEMTNKDQEDHYKSTLNLVNIFVKSNQRKRINLLSDIESDVENIFLIGKKIFDDFDQKGDDWAAGWLLQVLKKHKPIFFNDKKYNNWFFTSSDKDINYEELQLRLLEQNFEDADRLTSSYLRKLAGKLAENRGYVFYSEVNNMSGTDLQTIDRLWTIYSNGRFGFSIQAKLLKSVGKKYELLWPKIGWKKDGYWTRYPSSFSWSLEAPEGHMPLINQLRGVRLMDSILRHPAISLRHNNIL</sequence>
<feature type="domain" description="GUN4-like" evidence="1">
    <location>
        <begin position="95"/>
        <end position="234"/>
    </location>
</feature>
<dbReference type="GO" id="GO:0046906">
    <property type="term" value="F:tetrapyrrole binding"/>
    <property type="evidence" value="ECO:0007669"/>
    <property type="project" value="TreeGrafter"/>
</dbReference>
<organism evidence="2 3">
    <name type="scientific">Prochlorococcus marinus subsp. pastoris (strain CCMP1986 / NIES-2087 / MED4)</name>
    <dbReference type="NCBI Taxonomy" id="59919"/>
    <lineage>
        <taxon>Bacteria</taxon>
        <taxon>Bacillati</taxon>
        <taxon>Cyanobacteriota</taxon>
        <taxon>Cyanophyceae</taxon>
        <taxon>Synechococcales</taxon>
        <taxon>Prochlorococcaceae</taxon>
        <taxon>Prochlorococcus</taxon>
    </lineage>
</organism>
<gene>
    <name evidence="2" type="ordered locus">PMM0924</name>
</gene>
<dbReference type="AlphaFoldDB" id="Q7V1E9"/>
<dbReference type="STRING" id="59919.PMM0924"/>
<accession>Q7V1E9</accession>
<dbReference type="Gene3D" id="1.10.10.1770">
    <property type="entry name" value="Gun4-like"/>
    <property type="match status" value="1"/>
</dbReference>
<dbReference type="PANTHER" id="PTHR34800:SF1">
    <property type="entry name" value="TETRAPYRROLE-BINDING PROTEIN, CHLOROPLASTIC"/>
    <property type="match status" value="1"/>
</dbReference>
<evidence type="ECO:0000259" key="1">
    <source>
        <dbReference type="Pfam" id="PF05419"/>
    </source>
</evidence>
<dbReference type="PANTHER" id="PTHR34800">
    <property type="entry name" value="TETRAPYRROLE-BINDING PROTEIN, CHLOROPLASTIC"/>
    <property type="match status" value="1"/>
</dbReference>